<feature type="domain" description="AP-4 complex subunit epsilon-1 C-terminal" evidence="2">
    <location>
        <begin position="141"/>
        <end position="243"/>
    </location>
</feature>
<organism evidence="3 4">
    <name type="scientific">Effrenium voratum</name>
    <dbReference type="NCBI Taxonomy" id="2562239"/>
    <lineage>
        <taxon>Eukaryota</taxon>
        <taxon>Sar</taxon>
        <taxon>Alveolata</taxon>
        <taxon>Dinophyceae</taxon>
        <taxon>Suessiales</taxon>
        <taxon>Symbiodiniaceae</taxon>
        <taxon>Effrenium</taxon>
    </lineage>
</organism>
<dbReference type="EMBL" id="CAUJNA010003495">
    <property type="protein sequence ID" value="CAJ1403430.1"/>
    <property type="molecule type" value="Genomic_DNA"/>
</dbReference>
<dbReference type="InterPro" id="IPR028269">
    <property type="entry name" value="AP4E1_C"/>
</dbReference>
<comment type="caution">
    <text evidence="3">The sequence shown here is derived from an EMBL/GenBank/DDBJ whole genome shotgun (WGS) entry which is preliminary data.</text>
</comment>
<evidence type="ECO:0000259" key="2">
    <source>
        <dbReference type="SMART" id="SM01356"/>
    </source>
</evidence>
<protein>
    <recommendedName>
        <fullName evidence="2">AP-4 complex subunit epsilon-1 C-terminal domain-containing protein</fullName>
    </recommendedName>
</protein>
<reference evidence="3" key="1">
    <citation type="submission" date="2023-08" db="EMBL/GenBank/DDBJ databases">
        <authorList>
            <person name="Chen Y."/>
            <person name="Shah S."/>
            <person name="Dougan E. K."/>
            <person name="Thang M."/>
            <person name="Chan C."/>
        </authorList>
    </citation>
    <scope>NUCLEOTIDE SEQUENCE</scope>
</reference>
<evidence type="ECO:0000256" key="1">
    <source>
        <dbReference type="SAM" id="MobiDB-lite"/>
    </source>
</evidence>
<dbReference type="SMART" id="SM01356">
    <property type="entry name" value="AP4E_app_platf"/>
    <property type="match status" value="1"/>
</dbReference>
<feature type="region of interest" description="Disordered" evidence="1">
    <location>
        <begin position="1"/>
        <end position="98"/>
    </location>
</feature>
<name>A0AA36N8Z2_9DINO</name>
<dbReference type="AlphaFoldDB" id="A0AA36N8Z2"/>
<dbReference type="Pfam" id="PF14807">
    <property type="entry name" value="AP4E_app_platf"/>
    <property type="match status" value="1"/>
</dbReference>
<sequence>MTEKQRMAAALFGGVGPGQSQAPAPKASEPKAPARPKAAPAPEAPASVDLLDFDDGFAQPVPTQPAPSPQPVSPPVASASPNLLDFDDGSPTLAPAPAPAAATPAAAAAADDMLLLDMDVGAPASQPPAQAPEPAQVQLLGPLQVTTAQVAQTWPQLASERSVQMATSIGNCEELMFRMQSALNVSPVQIIGMEGIAAGRVLPGSEPCFLHGKLAPPRLDIKVRCRDPGVALHVANLCQQSLS</sequence>
<keyword evidence="4" id="KW-1185">Reference proteome</keyword>
<feature type="compositionally biased region" description="Low complexity" evidence="1">
    <location>
        <begin position="22"/>
        <end position="47"/>
    </location>
</feature>
<evidence type="ECO:0000313" key="3">
    <source>
        <dbReference type="EMBL" id="CAJ1403430.1"/>
    </source>
</evidence>
<evidence type="ECO:0000313" key="4">
    <source>
        <dbReference type="Proteomes" id="UP001178507"/>
    </source>
</evidence>
<feature type="compositionally biased region" description="Pro residues" evidence="1">
    <location>
        <begin position="62"/>
        <end position="74"/>
    </location>
</feature>
<proteinExistence type="predicted"/>
<accession>A0AA36N8Z2</accession>
<gene>
    <name evidence="3" type="ORF">EVOR1521_LOCUS26102</name>
</gene>
<dbReference type="Proteomes" id="UP001178507">
    <property type="component" value="Unassembled WGS sequence"/>
</dbReference>